<evidence type="ECO:0000313" key="3">
    <source>
        <dbReference type="Proteomes" id="UP000011115"/>
    </source>
</evidence>
<name>M1DTA9_SOLTU</name>
<sequence length="150" mass="16741">MVNAQELEAQRQRLGPEAETAARGRRSLNASWGGFVSQGPILGAPVLHPRTYRMVHDPTHGPNEGLRTRQRHYDGKRSKKVGKSEEKRSWSSQKLIGDSPSEFPARKIVQLSSPWINPTRRVKKHFSDASNGTSKTIQLAKSSRTIVCNS</sequence>
<evidence type="ECO:0000256" key="1">
    <source>
        <dbReference type="SAM" id="MobiDB-lite"/>
    </source>
</evidence>
<keyword evidence="3" id="KW-1185">Reference proteome</keyword>
<proteinExistence type="predicted"/>
<dbReference type="Gramene" id="PGSC0003DMT400094056">
    <property type="protein sequence ID" value="PGSC0003DMT400094056"/>
    <property type="gene ID" value="PGSC0003DMG400043627"/>
</dbReference>
<dbReference type="AlphaFoldDB" id="M1DTA9"/>
<reference evidence="3" key="1">
    <citation type="journal article" date="2011" name="Nature">
        <title>Genome sequence and analysis of the tuber crop potato.</title>
        <authorList>
            <consortium name="The Potato Genome Sequencing Consortium"/>
        </authorList>
    </citation>
    <scope>NUCLEOTIDE SEQUENCE [LARGE SCALE GENOMIC DNA]</scope>
    <source>
        <strain evidence="3">cv. DM1-3 516 R44</strain>
    </source>
</reference>
<organism evidence="2 3">
    <name type="scientific">Solanum tuberosum</name>
    <name type="common">Potato</name>
    <dbReference type="NCBI Taxonomy" id="4113"/>
    <lineage>
        <taxon>Eukaryota</taxon>
        <taxon>Viridiplantae</taxon>
        <taxon>Streptophyta</taxon>
        <taxon>Embryophyta</taxon>
        <taxon>Tracheophyta</taxon>
        <taxon>Spermatophyta</taxon>
        <taxon>Magnoliopsida</taxon>
        <taxon>eudicotyledons</taxon>
        <taxon>Gunneridae</taxon>
        <taxon>Pentapetalae</taxon>
        <taxon>asterids</taxon>
        <taxon>lamiids</taxon>
        <taxon>Solanales</taxon>
        <taxon>Solanaceae</taxon>
        <taxon>Solanoideae</taxon>
        <taxon>Solaneae</taxon>
        <taxon>Solanum</taxon>
    </lineage>
</organism>
<feature type="region of interest" description="Disordered" evidence="1">
    <location>
        <begin position="53"/>
        <end position="101"/>
    </location>
</feature>
<feature type="compositionally biased region" description="Basic and acidic residues" evidence="1">
    <location>
        <begin position="8"/>
        <end position="22"/>
    </location>
</feature>
<dbReference type="InParanoid" id="M1DTA9"/>
<reference evidence="2" key="2">
    <citation type="submission" date="2015-06" db="UniProtKB">
        <authorList>
            <consortium name="EnsemblPlants"/>
        </authorList>
    </citation>
    <scope>IDENTIFICATION</scope>
    <source>
        <strain evidence="2">DM1-3 516 R44</strain>
    </source>
</reference>
<accession>M1DTA9</accession>
<dbReference type="EnsemblPlants" id="PGSC0003DMT400094056">
    <property type="protein sequence ID" value="PGSC0003DMT400094056"/>
    <property type="gene ID" value="PGSC0003DMG400043627"/>
</dbReference>
<dbReference type="Proteomes" id="UP000011115">
    <property type="component" value="Unassembled WGS sequence"/>
</dbReference>
<evidence type="ECO:0000313" key="2">
    <source>
        <dbReference type="EnsemblPlants" id="PGSC0003DMT400094056"/>
    </source>
</evidence>
<dbReference type="HOGENOM" id="CLU_1743728_0_0_1"/>
<dbReference type="PaxDb" id="4113-PGSC0003DMT400094056"/>
<feature type="compositionally biased region" description="Basic and acidic residues" evidence="1">
    <location>
        <begin position="71"/>
        <end position="89"/>
    </location>
</feature>
<protein>
    <submittedName>
        <fullName evidence="2">Uncharacterized protein</fullName>
    </submittedName>
</protein>
<feature type="region of interest" description="Disordered" evidence="1">
    <location>
        <begin position="1"/>
        <end position="25"/>
    </location>
</feature>